<dbReference type="EMBL" id="CP000755">
    <property type="protein sequence ID" value="ABX77033.1"/>
    <property type="molecule type" value="Genomic_DNA"/>
</dbReference>
<dbReference type="AlphaFoldDB" id="A9M4T0"/>
<evidence type="ECO:0000313" key="4">
    <source>
        <dbReference type="EMBL" id="ABX77033.1"/>
    </source>
</evidence>
<dbReference type="Pfam" id="PF03524">
    <property type="entry name" value="CagX"/>
    <property type="match status" value="1"/>
</dbReference>
<gene>
    <name evidence="4" type="ORF">BMSA_0062</name>
</gene>
<dbReference type="InterPro" id="IPR038161">
    <property type="entry name" value="VirB9/CagX/TrbG_C_sf"/>
</dbReference>
<keyword evidence="2 3" id="KW-0732">Signal</keyword>
<dbReference type="RefSeq" id="WP_012219845.1">
    <property type="nucleotide sequence ID" value="NC_010112.1"/>
</dbReference>
<dbReference type="InterPro" id="IPR033645">
    <property type="entry name" value="VirB9/CagX/TrbG_C"/>
</dbReference>
<sequence>MKTCYLLLVLLISSPLAYAAKKCTPTVYHTGDIIEVNSAPTLGTRIQLPANLVTEPVVSNSDLWDVEGLRGTNQLVVKPNSLEKNGAQTMIYAYTDNGLAFDINIKRTTSTHNEACRVIRLPKPPLSKQQSDDLQTFIAKSYQSEGATEAQVVNLQRQIVKERQSAKKEKDSAIMEALRKYRYHIYTRYKYDEGKAFVGNNTISDVYDDGRFTYIRLANPNRGVLSVETMIGGKNAIAPVKYDDAYGMYRITGIYPKFTLRVDDVKIIVTRSDNRSHGAS</sequence>
<feature type="signal peptide" evidence="3">
    <location>
        <begin position="1"/>
        <end position="19"/>
    </location>
</feature>
<evidence type="ECO:0000256" key="2">
    <source>
        <dbReference type="ARBA" id="ARBA00022729"/>
    </source>
</evidence>
<reference evidence="4" key="1">
    <citation type="journal article" date="2007" name="Appl. Environ. Microbiol.">
        <title>Sequence characterization and comparative analysis of three plasmids isolated from environmental Vibrio spp.</title>
        <authorList>
            <person name="Hazen T.H."/>
            <person name="Wu D."/>
            <person name="Eisen J.A."/>
            <person name="Sobecky P.A."/>
        </authorList>
    </citation>
    <scope>NUCLEOTIDE SEQUENCE [LARGE SCALE GENOMIC DNA]</scope>
    <source>
        <strain evidence="4">23023</strain>
        <plasmid evidence="4">p23023</plasmid>
    </source>
</reference>
<comment type="similarity">
    <text evidence="1">Belongs to the TrbG/VirB9 family.</text>
</comment>
<proteinExistence type="inferred from homology"/>
<geneLocation type="plasmid" evidence="4">
    <name>p23023</name>
</geneLocation>
<keyword evidence="4" id="KW-0614">Plasmid</keyword>
<name>A9M4T0_9VIBR</name>
<accession>A9M4T0</accession>
<evidence type="ECO:0000256" key="1">
    <source>
        <dbReference type="ARBA" id="ARBA00006135"/>
    </source>
</evidence>
<dbReference type="CDD" id="cd06911">
    <property type="entry name" value="VirB9_CagX_TrbG"/>
    <property type="match status" value="1"/>
</dbReference>
<dbReference type="Gene3D" id="2.60.40.2500">
    <property type="match status" value="1"/>
</dbReference>
<evidence type="ECO:0008006" key="5">
    <source>
        <dbReference type="Google" id="ProtNLM"/>
    </source>
</evidence>
<dbReference type="InterPro" id="IPR010258">
    <property type="entry name" value="Conjugal_tfr_TrbG/VirB9/CagX"/>
</dbReference>
<evidence type="ECO:0000256" key="3">
    <source>
        <dbReference type="SAM" id="SignalP"/>
    </source>
</evidence>
<feature type="chain" id="PRO_5002738064" description="Conjugal transfer protein" evidence="3">
    <location>
        <begin position="20"/>
        <end position="280"/>
    </location>
</feature>
<organism evidence="4">
    <name type="scientific">Vibrio sp. 23023</name>
    <dbReference type="NCBI Taxonomy" id="452803"/>
    <lineage>
        <taxon>Bacteria</taxon>
        <taxon>Pseudomonadati</taxon>
        <taxon>Pseudomonadota</taxon>
        <taxon>Gammaproteobacteria</taxon>
        <taxon>Vibrionales</taxon>
        <taxon>Vibrionaceae</taxon>
        <taxon>Vibrio</taxon>
    </lineage>
</organism>
<protein>
    <recommendedName>
        <fullName evidence="5">Conjugal transfer protein</fullName>
    </recommendedName>
</protein>